<feature type="transmembrane region" description="Helical" evidence="5">
    <location>
        <begin position="345"/>
        <end position="364"/>
    </location>
</feature>
<evidence type="ECO:0000256" key="1">
    <source>
        <dbReference type="ARBA" id="ARBA00004141"/>
    </source>
</evidence>
<evidence type="ECO:0000256" key="2">
    <source>
        <dbReference type="ARBA" id="ARBA00022692"/>
    </source>
</evidence>
<dbReference type="AlphaFoldDB" id="A0A1D9G8F7"/>
<dbReference type="Pfam" id="PF01740">
    <property type="entry name" value="STAS"/>
    <property type="match status" value="1"/>
</dbReference>
<feature type="domain" description="STAS" evidence="6">
    <location>
        <begin position="445"/>
        <end position="545"/>
    </location>
</feature>
<feature type="transmembrane region" description="Helical" evidence="5">
    <location>
        <begin position="166"/>
        <end position="186"/>
    </location>
</feature>
<evidence type="ECO:0000256" key="3">
    <source>
        <dbReference type="ARBA" id="ARBA00022989"/>
    </source>
</evidence>
<feature type="transmembrane region" description="Helical" evidence="5">
    <location>
        <begin position="246"/>
        <end position="268"/>
    </location>
</feature>
<evidence type="ECO:0000256" key="4">
    <source>
        <dbReference type="ARBA" id="ARBA00023136"/>
    </source>
</evidence>
<dbReference type="Gene3D" id="3.30.750.24">
    <property type="entry name" value="STAS domain"/>
    <property type="match status" value="1"/>
</dbReference>
<evidence type="ECO:0000256" key="5">
    <source>
        <dbReference type="SAM" id="Phobius"/>
    </source>
</evidence>
<comment type="subcellular location">
    <subcellularLocation>
        <location evidence="1">Membrane</location>
        <topology evidence="1">Multi-pass membrane protein</topology>
    </subcellularLocation>
</comment>
<dbReference type="GO" id="GO:0016020">
    <property type="term" value="C:membrane"/>
    <property type="evidence" value="ECO:0007669"/>
    <property type="project" value="UniProtKB-SubCell"/>
</dbReference>
<dbReference type="SUPFAM" id="SSF52091">
    <property type="entry name" value="SpoIIaa-like"/>
    <property type="match status" value="1"/>
</dbReference>
<name>A0A1D9G8F7_MOOP1</name>
<dbReference type="InterPro" id="IPR001902">
    <property type="entry name" value="SLC26A/SulP_fam"/>
</dbReference>
<feature type="transmembrane region" description="Helical" evidence="5">
    <location>
        <begin position="41"/>
        <end position="58"/>
    </location>
</feature>
<dbReference type="PANTHER" id="PTHR11814">
    <property type="entry name" value="SULFATE TRANSPORTER"/>
    <property type="match status" value="1"/>
</dbReference>
<dbReference type="InterPro" id="IPR036513">
    <property type="entry name" value="STAS_dom_sf"/>
</dbReference>
<evidence type="ECO:0000313" key="8">
    <source>
        <dbReference type="Proteomes" id="UP000176944"/>
    </source>
</evidence>
<dbReference type="PROSITE" id="PS50801">
    <property type="entry name" value="STAS"/>
    <property type="match status" value="1"/>
</dbReference>
<feature type="transmembrane region" description="Helical" evidence="5">
    <location>
        <begin position="124"/>
        <end position="146"/>
    </location>
</feature>
<dbReference type="CDD" id="cd07042">
    <property type="entry name" value="STAS_SulP_like_sulfate_transporter"/>
    <property type="match status" value="1"/>
</dbReference>
<dbReference type="GO" id="GO:0055085">
    <property type="term" value="P:transmembrane transport"/>
    <property type="evidence" value="ECO:0007669"/>
    <property type="project" value="InterPro"/>
</dbReference>
<dbReference type="InterPro" id="IPR002645">
    <property type="entry name" value="STAS_dom"/>
</dbReference>
<dbReference type="Proteomes" id="UP000176944">
    <property type="component" value="Chromosome"/>
</dbReference>
<dbReference type="EMBL" id="CP017708">
    <property type="protein sequence ID" value="AOY83883.1"/>
    <property type="molecule type" value="Genomic_DNA"/>
</dbReference>
<feature type="transmembrane region" description="Helical" evidence="5">
    <location>
        <begin position="319"/>
        <end position="339"/>
    </location>
</feature>
<feature type="transmembrane region" description="Helical" evidence="5">
    <location>
        <begin position="91"/>
        <end position="112"/>
    </location>
</feature>
<organism evidence="7 8">
    <name type="scientific">Moorena producens (strain JHB)</name>
    <dbReference type="NCBI Taxonomy" id="1454205"/>
    <lineage>
        <taxon>Bacteria</taxon>
        <taxon>Bacillati</taxon>
        <taxon>Cyanobacteriota</taxon>
        <taxon>Cyanophyceae</taxon>
        <taxon>Coleofasciculales</taxon>
        <taxon>Coleofasciculaceae</taxon>
        <taxon>Moorena</taxon>
    </lineage>
</organism>
<feature type="transmembrane region" description="Helical" evidence="5">
    <location>
        <begin position="376"/>
        <end position="404"/>
    </location>
</feature>
<evidence type="ECO:0000259" key="6">
    <source>
        <dbReference type="PROSITE" id="PS50801"/>
    </source>
</evidence>
<feature type="transmembrane region" description="Helical" evidence="5">
    <location>
        <begin position="12"/>
        <end position="35"/>
    </location>
</feature>
<dbReference type="Pfam" id="PF00916">
    <property type="entry name" value="Sulfate_transp"/>
    <property type="match status" value="1"/>
</dbReference>
<keyword evidence="3 5" id="KW-1133">Transmembrane helix</keyword>
<gene>
    <name evidence="7" type="ORF">BJP36_32145</name>
</gene>
<keyword evidence="2 5" id="KW-0812">Transmembrane</keyword>
<sequence length="580" mass="61864">MQFVNGLHFRNLRGDVFGGLTAAIVALPLALAFGVSSGAGAIHGLYGAVFVGLFAALFGGTPSQISGPTGPMTVVMATVFTALVAKNPDTGLAMAFTVVMLGGIFQILFGLLRLGKYITLMPYTVISGFMSGIGVIILLLQIGPFFGHPSSANVVQSVRDFPSFVANPHFAATGLAILTLVIMFGSPRRLNRLIPSPLLALIICTLISVVFFGDLPDSELRRIGEIPTGLPKLHLPVFDFRQLKEMLGYGLMLATLGAIDSLLTSLVADNITRTQHDSDRELIGQGIGNTIAGLFGGLPGAGATMRTVINVKAGGQTPLSGMIHALVLLEVVVGAGRLTQSIPHAVLAGILIKVGIDIIDWSFLKRAHQVSIKAAALMYLVLFMTVFVDLITAVAVGVFIANLLTVKNLSELQINQIKEITAPDDGENSLSYEEKQLLKQARGRIFLFRLGGPMSFGAAKAISQRMGIVEKYDVLVLDLSDVTLLGVTASLAIENMVKEARGKRRDVFIVGATGRVKQRLEKLKILEILPERNRVSDRIEALEQATALITGEQSHINSALAQENPIEVNSAAANLDQTKQ</sequence>
<keyword evidence="4 5" id="KW-0472">Membrane</keyword>
<accession>A0A1D9G8F7</accession>
<dbReference type="InterPro" id="IPR011547">
    <property type="entry name" value="SLC26A/SulP_dom"/>
</dbReference>
<feature type="transmembrane region" description="Helical" evidence="5">
    <location>
        <begin position="193"/>
        <end position="212"/>
    </location>
</feature>
<reference evidence="8" key="1">
    <citation type="submission" date="2016-10" db="EMBL/GenBank/DDBJ databases">
        <title>Comparative genomics uncovers the prolific and rare metabolic potential of the cyanobacterial genus Moorea.</title>
        <authorList>
            <person name="Leao T."/>
            <person name="Castelao G."/>
            <person name="Korobeynikov A."/>
            <person name="Monroe E.A."/>
            <person name="Podell S."/>
            <person name="Glukhov E."/>
            <person name="Allen E."/>
            <person name="Gerwick W.H."/>
            <person name="Gerwick L."/>
        </authorList>
    </citation>
    <scope>NUCLEOTIDE SEQUENCE [LARGE SCALE GENOMIC DNA]</scope>
    <source>
        <strain evidence="8">JHB</strain>
    </source>
</reference>
<proteinExistence type="predicted"/>
<protein>
    <submittedName>
        <fullName evidence="7">SulP family inorganic anion transporter</fullName>
    </submittedName>
</protein>
<evidence type="ECO:0000313" key="7">
    <source>
        <dbReference type="EMBL" id="AOY83883.1"/>
    </source>
</evidence>